<keyword evidence="5" id="KW-0521">NADP</keyword>
<comment type="caution">
    <text evidence="8">The sequence shown here is derived from an EMBL/GenBank/DDBJ whole genome shotgun (WGS) entry which is preliminary data.</text>
</comment>
<dbReference type="OrthoDB" id="312624at2"/>
<dbReference type="Proteomes" id="UP000229498">
    <property type="component" value="Unassembled WGS sequence"/>
</dbReference>
<comment type="cofactor">
    <cofactor evidence="1">
        <name>FAD</name>
        <dbReference type="ChEBI" id="CHEBI:57692"/>
    </cofactor>
</comment>
<comment type="similarity">
    <text evidence="2">Belongs to the FAD-binding monooxygenase family.</text>
</comment>
<protein>
    <submittedName>
        <fullName evidence="8">FAD-containing monooxygenase EthA</fullName>
    </submittedName>
</protein>
<keyword evidence="7 8" id="KW-0503">Monooxygenase</keyword>
<dbReference type="RefSeq" id="WP_109794939.1">
    <property type="nucleotide sequence ID" value="NZ_PHIG01000026.1"/>
</dbReference>
<dbReference type="InterPro" id="IPR051820">
    <property type="entry name" value="FAD-binding_MO"/>
</dbReference>
<evidence type="ECO:0000313" key="8">
    <source>
        <dbReference type="EMBL" id="PJK30446.1"/>
    </source>
</evidence>
<dbReference type="GO" id="GO:0004499">
    <property type="term" value="F:N,N-dimethylaniline monooxygenase activity"/>
    <property type="evidence" value="ECO:0007669"/>
    <property type="project" value="InterPro"/>
</dbReference>
<dbReference type="InterPro" id="IPR036188">
    <property type="entry name" value="FAD/NAD-bd_sf"/>
</dbReference>
<dbReference type="FunFam" id="3.50.50.60:FF:000228">
    <property type="entry name" value="FAD-containing monooxygenase EthA"/>
    <property type="match status" value="1"/>
</dbReference>
<keyword evidence="4" id="KW-0274">FAD</keyword>
<dbReference type="InterPro" id="IPR020946">
    <property type="entry name" value="Flavin_mOase-like"/>
</dbReference>
<dbReference type="GO" id="GO:0050661">
    <property type="term" value="F:NADP binding"/>
    <property type="evidence" value="ECO:0007669"/>
    <property type="project" value="InterPro"/>
</dbReference>
<keyword evidence="9" id="KW-1185">Reference proteome</keyword>
<dbReference type="Pfam" id="PF00743">
    <property type="entry name" value="FMO-like"/>
    <property type="match status" value="1"/>
</dbReference>
<accession>A0A2M9G443</accession>
<evidence type="ECO:0000256" key="2">
    <source>
        <dbReference type="ARBA" id="ARBA00010139"/>
    </source>
</evidence>
<keyword evidence="3" id="KW-0285">Flavoprotein</keyword>
<dbReference type="Pfam" id="PF13450">
    <property type="entry name" value="NAD_binding_8"/>
    <property type="match status" value="1"/>
</dbReference>
<evidence type="ECO:0000256" key="6">
    <source>
        <dbReference type="ARBA" id="ARBA00023002"/>
    </source>
</evidence>
<dbReference type="Gene3D" id="3.50.50.60">
    <property type="entry name" value="FAD/NAD(P)-binding domain"/>
    <property type="match status" value="2"/>
</dbReference>
<proteinExistence type="inferred from homology"/>
<dbReference type="AlphaFoldDB" id="A0A2M9G443"/>
<evidence type="ECO:0000256" key="4">
    <source>
        <dbReference type="ARBA" id="ARBA00022827"/>
    </source>
</evidence>
<reference evidence="8 9" key="1">
    <citation type="submission" date="2017-11" db="EMBL/GenBank/DDBJ databases">
        <title>Draft genome sequence of Rhizobiales bacterium SY3-13.</title>
        <authorList>
            <person name="Sun C."/>
        </authorList>
    </citation>
    <scope>NUCLEOTIDE SEQUENCE [LARGE SCALE GENOMIC DNA]</scope>
    <source>
        <strain evidence="8 9">SY3-13</strain>
    </source>
</reference>
<keyword evidence="6" id="KW-0560">Oxidoreductase</keyword>
<evidence type="ECO:0000256" key="7">
    <source>
        <dbReference type="ARBA" id="ARBA00023033"/>
    </source>
</evidence>
<organism evidence="8 9">
    <name type="scientific">Minwuia thermotolerans</name>
    <dbReference type="NCBI Taxonomy" id="2056226"/>
    <lineage>
        <taxon>Bacteria</taxon>
        <taxon>Pseudomonadati</taxon>
        <taxon>Pseudomonadota</taxon>
        <taxon>Alphaproteobacteria</taxon>
        <taxon>Minwuiales</taxon>
        <taxon>Minwuiaceae</taxon>
        <taxon>Minwuia</taxon>
    </lineage>
</organism>
<dbReference type="GO" id="GO:0050660">
    <property type="term" value="F:flavin adenine dinucleotide binding"/>
    <property type="evidence" value="ECO:0007669"/>
    <property type="project" value="InterPro"/>
</dbReference>
<dbReference type="SUPFAM" id="SSF51905">
    <property type="entry name" value="FAD/NAD(P)-binding domain"/>
    <property type="match status" value="1"/>
</dbReference>
<dbReference type="PANTHER" id="PTHR43872">
    <property type="entry name" value="MONOOXYGENASE, PUTATIVE (AFU_ORTHOLOGUE AFUA_8G02570)-RELATED"/>
    <property type="match status" value="1"/>
</dbReference>
<sequence length="500" mass="57243">MNVTAAPARHADAAVENFDVLIVGAGISGIDAAYHLQQHCPDRSFVLLENQESFGGTWLTHKYPGIRSDSDLFTFGYSWKPWVDKPIATADKIMRYLDEALDEQDIRRHIRFRHQVKAARWSSADKRWSVEVLDKESGEIRRFSASFLWMCQGYYRHEEGYKPDFPGQDSFRGQIVHPQEWPEDLDYAGKKVVVIGSGATAATLIPAMAEKTAHITMLQRSPTYFFARPNENELATQLRELDIPQEWIHEIVRQKILKDQRMIQTLSFTQPDFLKDQLLGAAKEHLGEDFDYETHLTPSYRPWRQRLALIPDGDLYTAIRAGKASIVTDEIESFTETGIRLKSGEELEADIIVTATGFNFCILGDVEIEIDGRKLDFAETVTYRGVMYSGVPNMAWVFGYFRASWTLRADLISGFVTRLLNHMADKGAEMVVPTLRDEDRGMNFGPFIDPENFNPGYVMRSLHLLPKQGDRDPWRFEHDYFAEKDVLPVAELDDGVLIYR</sequence>
<evidence type="ECO:0000256" key="5">
    <source>
        <dbReference type="ARBA" id="ARBA00022857"/>
    </source>
</evidence>
<dbReference type="EMBL" id="PHIG01000026">
    <property type="protein sequence ID" value="PJK30446.1"/>
    <property type="molecule type" value="Genomic_DNA"/>
</dbReference>
<evidence type="ECO:0000313" key="9">
    <source>
        <dbReference type="Proteomes" id="UP000229498"/>
    </source>
</evidence>
<gene>
    <name evidence="8" type="ORF">CVT23_06790</name>
</gene>
<evidence type="ECO:0000256" key="3">
    <source>
        <dbReference type="ARBA" id="ARBA00022630"/>
    </source>
</evidence>
<name>A0A2M9G443_9PROT</name>
<dbReference type="PANTHER" id="PTHR43872:SF1">
    <property type="entry name" value="MONOOXYGENASE, PUTATIVE (AFU_ORTHOLOGUE AFUA_8G02570)-RELATED"/>
    <property type="match status" value="1"/>
</dbReference>
<evidence type="ECO:0000256" key="1">
    <source>
        <dbReference type="ARBA" id="ARBA00001974"/>
    </source>
</evidence>